<keyword evidence="3" id="KW-1185">Reference proteome</keyword>
<dbReference type="EMBL" id="JBBYHR010000006">
    <property type="protein sequence ID" value="MEL1245073.1"/>
    <property type="molecule type" value="Genomic_DNA"/>
</dbReference>
<proteinExistence type="predicted"/>
<dbReference type="RefSeq" id="WP_341697385.1">
    <property type="nucleotide sequence ID" value="NZ_JBBYHR010000006.1"/>
</dbReference>
<comment type="caution">
    <text evidence="2">The sequence shown here is derived from an EMBL/GenBank/DDBJ whole genome shotgun (WGS) entry which is preliminary data.</text>
</comment>
<organism evidence="2 3">
    <name type="scientific">Flavobacterium arundinis</name>
    <dbReference type="NCBI Taxonomy" id="3139143"/>
    <lineage>
        <taxon>Bacteria</taxon>
        <taxon>Pseudomonadati</taxon>
        <taxon>Bacteroidota</taxon>
        <taxon>Flavobacteriia</taxon>
        <taxon>Flavobacteriales</taxon>
        <taxon>Flavobacteriaceae</taxon>
        <taxon>Flavobacterium</taxon>
    </lineage>
</organism>
<gene>
    <name evidence="2" type="ORF">AAEO56_12415</name>
</gene>
<dbReference type="InterPro" id="IPR037523">
    <property type="entry name" value="VOC_core"/>
</dbReference>
<dbReference type="SUPFAM" id="SSF54593">
    <property type="entry name" value="Glyoxalase/Bleomycin resistance protein/Dihydroxybiphenyl dioxygenase"/>
    <property type="match status" value="1"/>
</dbReference>
<name>A0ABU9HY31_9FLAO</name>
<evidence type="ECO:0000313" key="3">
    <source>
        <dbReference type="Proteomes" id="UP001464555"/>
    </source>
</evidence>
<dbReference type="Gene3D" id="3.10.180.10">
    <property type="entry name" value="2,3-Dihydroxybiphenyl 1,2-Dioxygenase, domain 1"/>
    <property type="match status" value="1"/>
</dbReference>
<dbReference type="PROSITE" id="PS51819">
    <property type="entry name" value="VOC"/>
    <property type="match status" value="1"/>
</dbReference>
<dbReference type="InterPro" id="IPR029068">
    <property type="entry name" value="Glyas_Bleomycin-R_OHBP_Dase"/>
</dbReference>
<feature type="domain" description="VOC" evidence="1">
    <location>
        <begin position="2"/>
        <end position="116"/>
    </location>
</feature>
<reference evidence="2 3" key="1">
    <citation type="submission" date="2024-04" db="EMBL/GenBank/DDBJ databases">
        <title>Flavobacterium sp. DGU11 16S ribosomal RNA gene Genome sequencing and assembly.</title>
        <authorList>
            <person name="Park S."/>
        </authorList>
    </citation>
    <scope>NUCLEOTIDE SEQUENCE [LARGE SCALE GENOMIC DNA]</scope>
    <source>
        <strain evidence="2 3">DGU11</strain>
    </source>
</reference>
<protein>
    <submittedName>
        <fullName evidence="2">VOC family protein</fullName>
    </submittedName>
</protein>
<accession>A0ABU9HY31</accession>
<sequence>MTIIEIELLSDDLSETTRFYKKVLGLDPFAKEKDLVMFRFGATKLIFRKSENIRPVYHFAIDVPNNRFEEAYRMMKWRTEIISGGPAGDIVDFTNWDAKSFYFLDNNGNILEFITRYSNKTFSNYPFSSNSYINISEIGLVTNNVTELADTLVKEYGLPIFHRQPRGDNFMVVGDDDGLLILGSKGREWYPTKFLSRSFRTRVLFFHGGNVGHIVR</sequence>
<evidence type="ECO:0000259" key="1">
    <source>
        <dbReference type="PROSITE" id="PS51819"/>
    </source>
</evidence>
<evidence type="ECO:0000313" key="2">
    <source>
        <dbReference type="EMBL" id="MEL1245073.1"/>
    </source>
</evidence>
<dbReference type="Proteomes" id="UP001464555">
    <property type="component" value="Unassembled WGS sequence"/>
</dbReference>